<feature type="compositionally biased region" description="Acidic residues" evidence="4">
    <location>
        <begin position="517"/>
        <end position="539"/>
    </location>
</feature>
<evidence type="ECO:0000259" key="7">
    <source>
        <dbReference type="PROSITE" id="PS51016"/>
    </source>
</evidence>
<name>A0AAJ7WN88_PETMA</name>
<feature type="region of interest" description="Disordered" evidence="4">
    <location>
        <begin position="656"/>
        <end position="741"/>
    </location>
</feature>
<feature type="region of interest" description="Disordered" evidence="4">
    <location>
        <begin position="1"/>
        <end position="64"/>
    </location>
</feature>
<gene>
    <name evidence="9" type="primary">LOC116939450</name>
</gene>
<dbReference type="Proteomes" id="UP001318040">
    <property type="component" value="Chromosome 6"/>
</dbReference>
<dbReference type="RefSeq" id="XP_032803707.1">
    <property type="nucleotide sequence ID" value="XM_032947816.1"/>
</dbReference>
<evidence type="ECO:0000259" key="5">
    <source>
        <dbReference type="PROSITE" id="PS50003"/>
    </source>
</evidence>
<feature type="compositionally biased region" description="Pro residues" evidence="4">
    <location>
        <begin position="334"/>
        <end position="349"/>
    </location>
</feature>
<feature type="coiled-coil region" evidence="3">
    <location>
        <begin position="193"/>
        <end position="220"/>
    </location>
</feature>
<dbReference type="Pfam" id="PF00373">
    <property type="entry name" value="FERM_M"/>
    <property type="match status" value="1"/>
</dbReference>
<dbReference type="Gene3D" id="1.20.80.10">
    <property type="match status" value="1"/>
</dbReference>
<dbReference type="Gene3D" id="2.30.29.30">
    <property type="entry name" value="Pleckstrin-homology domain (PH domain)/Phosphotyrosine-binding domain (PTB)"/>
    <property type="match status" value="3"/>
</dbReference>
<dbReference type="InterPro" id="IPR000857">
    <property type="entry name" value="MyTH4_dom"/>
</dbReference>
<feature type="compositionally biased region" description="Polar residues" evidence="4">
    <location>
        <begin position="262"/>
        <end position="284"/>
    </location>
</feature>
<dbReference type="Pfam" id="PF21989">
    <property type="entry name" value="RA_2"/>
    <property type="match status" value="1"/>
</dbReference>
<proteinExistence type="predicted"/>
<feature type="compositionally biased region" description="Polar residues" evidence="4">
    <location>
        <begin position="422"/>
        <end position="437"/>
    </location>
</feature>
<dbReference type="SMART" id="SM00295">
    <property type="entry name" value="B41"/>
    <property type="match status" value="1"/>
</dbReference>
<evidence type="ECO:0000259" key="6">
    <source>
        <dbReference type="PROSITE" id="PS50057"/>
    </source>
</evidence>
<sequence length="1654" mass="178015">MAESAARELEPQDEQALDDSAMSPDDIEQGATAVAVGPTGANGGGPGDRDGSRGTGDGSPGCSAAWQERCLSLEAQLSRFRTQASKIRQLLADKMGELDRRVLEADRRADEAEQQVRVLEEKLRAASSPSHSGGRGDGPCPRCPSLLGLLHQKEIALAGLESDLHQQKQIRAQETKMIEEKAAKIKEWVTLKLRELEFENQALRAANQKQQEQIQSLQATKTLMAMMEEDGDDDDIDGDDDADAESGDPRRNSDSVELAGSESRSFLPSASGQSPGRASVTSAWESRFRHPAQDDGVVVRQAEQTLVLVAPEQLRPYARAAGVAASSPTRRPCTAPPVPPLSPAFPPQPIATGGDATPTPASAAGPALAGFGGAGDGDAAALELSPSRVSALSLTPPSFSSSSFSSFSSSSNSACGPASGPADSNSVCNVGSESTAGNADDGRNGQRHGDKDGGSSRRPHQDSRPVCTTLPKVRAAAEGIAQRPGGTDEDSAEGRSEFALRRHIRSQPPIRARFETEIDTDEEDDEDDDTEGETVADENADGRCTAETQREEESDGMETDDGEVVAAVGQVASTPAPPTPPLHRLPSWESRIYAIAKSGLRMSGSGSAGAESVVPAGRAVSSPVAWASSSPFRNFIYNSVTAPVYAMLKGKATELSASPLSPDRASCSDEDGSSSCASSRASASEPPSSAPPAPPPGPPPLPPQTPTMAAQPSTAAARKGSGPGSPRAVKRGVSMSSISSESDYAIPPDACWADSDHSEPEHKLLKTCSARSSDSTRAETLEKSGYLLKLGGQVPAWKRRWFVLRGGELLYYKSPSDVIRKPQGQVELNACCRVVRGDEAQMMQLVTEKRVLFLAADSPNLLEEWVRALHAVLHVQAARPGLVWPHLKPCAHGWLTKVKHGYSKRVWCALVGKIFYYFRSQEDKMPLGQLNVRGARVEEVDRSCDSDEDYEVTSARRSVAAPPHLTLCVQPRDQGPTYLLIAGRHEKDTWLYHLTVAAGSTSGKVGTEYEQLIGQLMDMDGDPTGSLLWQHPTLCFSKEGIARPLTTLPSQALHTEAVKLFKSCQLFINVLIDAPAIDYHVSLAQSVLQVCLSHPELHNEMYGQLIKQTSRRQPLNHYSLLQAWQLLALAVSLFLPQHRFLWYLKQHLHRHADPRSEVGKYAVYCGRCVERTLRAGDRVARPSRVEILSLLLRNPFHHSLPFSIPVHLASGAYQVVGFDGSSTVEEFEATLATAVGVRHSRLSGFALYIDDPSGHSTLHCLHAAVKVCDVISRWEQALKGHQAGPHEAARTVRLAYKNRLYYRSRWRDESERERVLLAHQVSVEVASGRFPASRALALEMAALMAQVEYGDLEWPTSALASSSPPQHATNQMLAQALDRFYPQHYRAGSGPEQLRQLCNSLATRWSGLHGRSAPDCARIFLTVVRKWPFFGATLFSAKPVLPSLLGEGAVWLAVKEDGVSILQGPAMRVLAGYPYRSVMSFGGCGDDFMLVVESASIPCRQGDVPSPQRARPPTHKLLFRMPSPKILEITLLVASYANSRQNQQQSFQHAGVSALQPVGFATLHQGEAKGPGPVASARTPAVGGRPQQLPHSPQRPLPQSPQRPLPTSPLRAQPIFAAAPGGACRGAGNSTDKRRAVPAGPATLPRAMKGPTVL</sequence>
<accession>A0AAJ7WN88</accession>
<feature type="domain" description="PH" evidence="5">
    <location>
        <begin position="780"/>
        <end position="874"/>
    </location>
</feature>
<dbReference type="Gene3D" id="1.25.40.530">
    <property type="entry name" value="MyTH4 domain"/>
    <property type="match status" value="1"/>
</dbReference>
<dbReference type="PROSITE" id="PS50003">
    <property type="entry name" value="PH_DOMAIN"/>
    <property type="match status" value="1"/>
</dbReference>
<dbReference type="KEGG" id="pmrn:116939450"/>
<dbReference type="CDD" id="cd17094">
    <property type="entry name" value="FERM_F1_Max1_like"/>
    <property type="match status" value="1"/>
</dbReference>
<dbReference type="SUPFAM" id="SSF47031">
    <property type="entry name" value="Second domain of FERM"/>
    <property type="match status" value="1"/>
</dbReference>
<evidence type="ECO:0000313" key="9">
    <source>
        <dbReference type="RefSeq" id="XP_032803707.1"/>
    </source>
</evidence>
<dbReference type="Pfam" id="PF00169">
    <property type="entry name" value="PH"/>
    <property type="match status" value="1"/>
</dbReference>
<dbReference type="PANTHER" id="PTHR22903:SF8">
    <property type="entry name" value="MAX-1A"/>
    <property type="match status" value="1"/>
</dbReference>
<dbReference type="SMART" id="SM00233">
    <property type="entry name" value="PH"/>
    <property type="match status" value="2"/>
</dbReference>
<dbReference type="InterPro" id="IPR038185">
    <property type="entry name" value="MyTH4_dom_sf"/>
</dbReference>
<feature type="compositionally biased region" description="Acidic residues" evidence="4">
    <location>
        <begin position="550"/>
        <end position="563"/>
    </location>
</feature>
<dbReference type="InterPro" id="IPR019749">
    <property type="entry name" value="Band_41_domain"/>
</dbReference>
<evidence type="ECO:0000313" key="8">
    <source>
        <dbReference type="Proteomes" id="UP001318040"/>
    </source>
</evidence>
<feature type="domain" description="FERM" evidence="6">
    <location>
        <begin position="1202"/>
        <end position="1544"/>
    </location>
</feature>
<feature type="compositionally biased region" description="Basic and acidic residues" evidence="4">
    <location>
        <begin position="440"/>
        <end position="463"/>
    </location>
</feature>
<feature type="compositionally biased region" description="Low complexity" evidence="4">
    <location>
        <begin position="30"/>
        <end position="39"/>
    </location>
</feature>
<evidence type="ECO:0000256" key="1">
    <source>
        <dbReference type="ARBA" id="ARBA00022737"/>
    </source>
</evidence>
<feature type="compositionally biased region" description="Low complexity" evidence="4">
    <location>
        <begin position="1617"/>
        <end position="1628"/>
    </location>
</feature>
<dbReference type="PROSITE" id="PS51016">
    <property type="entry name" value="MYTH4"/>
    <property type="match status" value="1"/>
</dbReference>
<feature type="compositionally biased region" description="Basic and acidic residues" evidence="4">
    <location>
        <begin position="1"/>
        <end position="10"/>
    </location>
</feature>
<feature type="compositionally biased region" description="Polar residues" evidence="4">
    <location>
        <begin position="387"/>
        <end position="397"/>
    </location>
</feature>
<dbReference type="InterPro" id="IPR019748">
    <property type="entry name" value="FERM_central"/>
</dbReference>
<dbReference type="GO" id="GO:0005856">
    <property type="term" value="C:cytoskeleton"/>
    <property type="evidence" value="ECO:0007669"/>
    <property type="project" value="InterPro"/>
</dbReference>
<feature type="compositionally biased region" description="Pro residues" evidence="4">
    <location>
        <begin position="688"/>
        <end position="705"/>
    </location>
</feature>
<dbReference type="Pfam" id="PF00784">
    <property type="entry name" value="MyTH4"/>
    <property type="match status" value="1"/>
</dbReference>
<keyword evidence="2 3" id="KW-0175">Coiled coil</keyword>
<evidence type="ECO:0000256" key="2">
    <source>
        <dbReference type="ARBA" id="ARBA00023054"/>
    </source>
</evidence>
<feature type="domain" description="MyTH4" evidence="7">
    <location>
        <begin position="1036"/>
        <end position="1191"/>
    </location>
</feature>
<feature type="compositionally biased region" description="Low complexity" evidence="4">
    <location>
        <begin position="673"/>
        <end position="687"/>
    </location>
</feature>
<dbReference type="InterPro" id="IPR035963">
    <property type="entry name" value="FERM_2"/>
</dbReference>
<dbReference type="PANTHER" id="PTHR22903">
    <property type="entry name" value="PLEKHH PROTEIN"/>
    <property type="match status" value="1"/>
</dbReference>
<dbReference type="CDD" id="cd14473">
    <property type="entry name" value="FERM_B-lobe"/>
    <property type="match status" value="1"/>
</dbReference>
<reference evidence="9" key="1">
    <citation type="submission" date="2025-08" db="UniProtKB">
        <authorList>
            <consortium name="RefSeq"/>
        </authorList>
    </citation>
    <scope>IDENTIFICATION</scope>
    <source>
        <tissue evidence="9">Sperm</tissue>
    </source>
</reference>
<feature type="compositionally biased region" description="Acidic residues" evidence="4">
    <location>
        <begin position="229"/>
        <end position="246"/>
    </location>
</feature>
<feature type="compositionally biased region" description="Low complexity" evidence="4">
    <location>
        <begin position="350"/>
        <end position="369"/>
    </location>
</feature>
<dbReference type="PROSITE" id="PS50057">
    <property type="entry name" value="FERM_3"/>
    <property type="match status" value="1"/>
</dbReference>
<keyword evidence="1" id="KW-0677">Repeat</keyword>
<dbReference type="SUPFAM" id="SSF50729">
    <property type="entry name" value="PH domain-like"/>
    <property type="match status" value="2"/>
</dbReference>
<keyword evidence="8" id="KW-1185">Reference proteome</keyword>
<dbReference type="InterPro" id="IPR014352">
    <property type="entry name" value="FERM/acyl-CoA-bd_prot_sf"/>
</dbReference>
<dbReference type="CDD" id="cd13282">
    <property type="entry name" value="PH1_PLEKHH1_PLEKHH2"/>
    <property type="match status" value="1"/>
</dbReference>
<dbReference type="InterPro" id="IPR001849">
    <property type="entry name" value="PH_domain"/>
</dbReference>
<feature type="compositionally biased region" description="Low complexity" evidence="4">
    <location>
        <begin position="398"/>
        <end position="413"/>
    </location>
</feature>
<feature type="compositionally biased region" description="Pro residues" evidence="4">
    <location>
        <begin position="1593"/>
        <end position="1607"/>
    </location>
</feature>
<dbReference type="CTD" id="130271"/>
<dbReference type="SMART" id="SM00139">
    <property type="entry name" value="MyTH4"/>
    <property type="match status" value="1"/>
</dbReference>
<protein>
    <submittedName>
        <fullName evidence="9">Pleckstrin homology domain-containing family H member 1-like isoform X1</fullName>
    </submittedName>
</protein>
<feature type="region of interest" description="Disordered" evidence="4">
    <location>
        <begin position="229"/>
        <end position="296"/>
    </location>
</feature>
<feature type="coiled-coil region" evidence="3">
    <location>
        <begin position="95"/>
        <end position="122"/>
    </location>
</feature>
<dbReference type="FunFam" id="2.30.29.30:FF:000286">
    <property type="entry name" value="PH-protein kinase domain containing protein"/>
    <property type="match status" value="1"/>
</dbReference>
<dbReference type="Gene3D" id="3.10.20.90">
    <property type="entry name" value="Phosphatidylinositol 3-kinase Catalytic Subunit, Chain A, domain 1"/>
    <property type="match status" value="1"/>
</dbReference>
<evidence type="ECO:0000256" key="3">
    <source>
        <dbReference type="SAM" id="Coils"/>
    </source>
</evidence>
<feature type="region of interest" description="Disordered" evidence="4">
    <location>
        <begin position="321"/>
        <end position="585"/>
    </location>
</feature>
<dbReference type="InterPro" id="IPR011993">
    <property type="entry name" value="PH-like_dom_sf"/>
</dbReference>
<organism evidence="8 9">
    <name type="scientific">Petromyzon marinus</name>
    <name type="common">Sea lamprey</name>
    <dbReference type="NCBI Taxonomy" id="7757"/>
    <lineage>
        <taxon>Eukaryota</taxon>
        <taxon>Metazoa</taxon>
        <taxon>Chordata</taxon>
        <taxon>Craniata</taxon>
        <taxon>Vertebrata</taxon>
        <taxon>Cyclostomata</taxon>
        <taxon>Hyperoartia</taxon>
        <taxon>Petromyzontiformes</taxon>
        <taxon>Petromyzontidae</taxon>
        <taxon>Petromyzon</taxon>
    </lineage>
</organism>
<feature type="compositionally biased region" description="Low complexity" evidence="4">
    <location>
        <begin position="706"/>
        <end position="717"/>
    </location>
</feature>
<evidence type="ECO:0000256" key="4">
    <source>
        <dbReference type="SAM" id="MobiDB-lite"/>
    </source>
</evidence>
<dbReference type="InterPro" id="IPR000299">
    <property type="entry name" value="FERM_domain"/>
</dbReference>
<feature type="region of interest" description="Disordered" evidence="4">
    <location>
        <begin position="1564"/>
        <end position="1654"/>
    </location>
</feature>